<dbReference type="EMBL" id="JBAMIC010000022">
    <property type="protein sequence ID" value="KAK7091279.1"/>
    <property type="molecule type" value="Genomic_DNA"/>
</dbReference>
<evidence type="ECO:0000256" key="6">
    <source>
        <dbReference type="ARBA" id="ARBA00049743"/>
    </source>
</evidence>
<keyword evidence="5 7" id="KW-0472">Membrane</keyword>
<comment type="similarity">
    <text evidence="2 7">Belongs to the peroxisomal membrane protein PXMP2/4 family.</text>
</comment>
<evidence type="ECO:0000256" key="3">
    <source>
        <dbReference type="ARBA" id="ARBA00022692"/>
    </source>
</evidence>
<feature type="transmembrane region" description="Helical" evidence="7">
    <location>
        <begin position="155"/>
        <end position="173"/>
    </location>
</feature>
<comment type="caution">
    <text evidence="8">The sequence shown here is derived from an EMBL/GenBank/DDBJ whole genome shotgun (WGS) entry which is preliminary data.</text>
</comment>
<protein>
    <recommendedName>
        <fullName evidence="6">Mitochondrial inner membrane protein Mpv17</fullName>
    </recommendedName>
</protein>
<evidence type="ECO:0000256" key="4">
    <source>
        <dbReference type="ARBA" id="ARBA00022989"/>
    </source>
</evidence>
<dbReference type="GO" id="GO:0005739">
    <property type="term" value="C:mitochondrion"/>
    <property type="evidence" value="ECO:0007669"/>
    <property type="project" value="TreeGrafter"/>
</dbReference>
<dbReference type="GO" id="GO:1901858">
    <property type="term" value="P:regulation of mitochondrial DNA metabolic process"/>
    <property type="evidence" value="ECO:0007669"/>
    <property type="project" value="TreeGrafter"/>
</dbReference>
<dbReference type="PANTHER" id="PTHR11266">
    <property type="entry name" value="PEROXISOMAL MEMBRANE PROTEIN 2, PXMP2 MPV17"/>
    <property type="match status" value="1"/>
</dbReference>
<proteinExistence type="inferred from homology"/>
<dbReference type="GO" id="GO:0015267">
    <property type="term" value="F:channel activity"/>
    <property type="evidence" value="ECO:0007669"/>
    <property type="project" value="TreeGrafter"/>
</dbReference>
<evidence type="ECO:0000256" key="5">
    <source>
        <dbReference type="ARBA" id="ARBA00023136"/>
    </source>
</evidence>
<evidence type="ECO:0000256" key="7">
    <source>
        <dbReference type="RuleBase" id="RU363053"/>
    </source>
</evidence>
<name>A0AAN9G1B9_9CAEN</name>
<organism evidence="8 9">
    <name type="scientific">Littorina saxatilis</name>
    <dbReference type="NCBI Taxonomy" id="31220"/>
    <lineage>
        <taxon>Eukaryota</taxon>
        <taxon>Metazoa</taxon>
        <taxon>Spiralia</taxon>
        <taxon>Lophotrochozoa</taxon>
        <taxon>Mollusca</taxon>
        <taxon>Gastropoda</taxon>
        <taxon>Caenogastropoda</taxon>
        <taxon>Littorinimorpha</taxon>
        <taxon>Littorinoidea</taxon>
        <taxon>Littorinidae</taxon>
        <taxon>Littorina</taxon>
    </lineage>
</organism>
<feature type="transmembrane region" description="Helical" evidence="7">
    <location>
        <begin position="94"/>
        <end position="113"/>
    </location>
</feature>
<gene>
    <name evidence="8" type="ORF">V1264_008983</name>
</gene>
<dbReference type="InterPro" id="IPR007248">
    <property type="entry name" value="Mpv17_PMP22"/>
</dbReference>
<keyword evidence="4 7" id="KW-1133">Transmembrane helix</keyword>
<dbReference type="Pfam" id="PF04117">
    <property type="entry name" value="Mpv17_PMP22"/>
    <property type="match status" value="1"/>
</dbReference>
<feature type="transmembrane region" description="Helical" evidence="7">
    <location>
        <begin position="55"/>
        <end position="74"/>
    </location>
</feature>
<comment type="subcellular location">
    <subcellularLocation>
        <location evidence="1">Membrane</location>
        <topology evidence="1">Multi-pass membrane protein</topology>
    </subcellularLocation>
</comment>
<evidence type="ECO:0000313" key="8">
    <source>
        <dbReference type="EMBL" id="KAK7091279.1"/>
    </source>
</evidence>
<evidence type="ECO:0000256" key="1">
    <source>
        <dbReference type="ARBA" id="ARBA00004141"/>
    </source>
</evidence>
<dbReference type="PANTHER" id="PTHR11266:SF17">
    <property type="entry name" value="PROTEIN MPV17"/>
    <property type="match status" value="1"/>
</dbReference>
<dbReference type="Proteomes" id="UP001374579">
    <property type="component" value="Unassembled WGS sequence"/>
</dbReference>
<reference evidence="8 9" key="1">
    <citation type="submission" date="2024-02" db="EMBL/GenBank/DDBJ databases">
        <title>Chromosome-scale genome assembly of the rough periwinkle Littorina saxatilis.</title>
        <authorList>
            <person name="De Jode A."/>
            <person name="Faria R."/>
            <person name="Formenti G."/>
            <person name="Sims Y."/>
            <person name="Smith T.P."/>
            <person name="Tracey A."/>
            <person name="Wood J.M.D."/>
            <person name="Zagrodzka Z.B."/>
            <person name="Johannesson K."/>
            <person name="Butlin R.K."/>
            <person name="Leder E.H."/>
        </authorList>
    </citation>
    <scope>NUCLEOTIDE SEQUENCE [LARGE SCALE GENOMIC DNA]</scope>
    <source>
        <strain evidence="8">Snail1</strain>
        <tissue evidence="8">Muscle</tissue>
    </source>
</reference>
<dbReference type="GO" id="GO:0016020">
    <property type="term" value="C:membrane"/>
    <property type="evidence" value="ECO:0007669"/>
    <property type="project" value="UniProtKB-SubCell"/>
</dbReference>
<dbReference type="AlphaFoldDB" id="A0AAN9G1B9"/>
<evidence type="ECO:0000256" key="2">
    <source>
        <dbReference type="ARBA" id="ARBA00006824"/>
    </source>
</evidence>
<keyword evidence="9" id="KW-1185">Reference proteome</keyword>
<keyword evidence="3 7" id="KW-0812">Transmembrane</keyword>
<accession>A0AAN9G1B9</accession>
<sequence>MAGLWRSYLRVLDKYPISTMCSTTGTLMAAGDAISQLAIEGNTIKKYDTVRSGRFFVLGFCVMGPMLRFWYLALHKMYHGTRYASLKMLVTDQTVGAPVVLATFVVGIGALRGDSRQQIKDSMKRDYLTIMLNNYKIWPAAQTINFFFMPLQHRVLFVNFIALGWNTYLAWITERKPEPESE</sequence>
<evidence type="ECO:0000313" key="9">
    <source>
        <dbReference type="Proteomes" id="UP001374579"/>
    </source>
</evidence>